<evidence type="ECO:0000256" key="4">
    <source>
        <dbReference type="ARBA" id="ARBA00023163"/>
    </source>
</evidence>
<organism evidence="8 9">
    <name type="scientific">Cuscuta europaea</name>
    <name type="common">European dodder</name>
    <dbReference type="NCBI Taxonomy" id="41803"/>
    <lineage>
        <taxon>Eukaryota</taxon>
        <taxon>Viridiplantae</taxon>
        <taxon>Streptophyta</taxon>
        <taxon>Embryophyta</taxon>
        <taxon>Tracheophyta</taxon>
        <taxon>Spermatophyta</taxon>
        <taxon>Magnoliopsida</taxon>
        <taxon>eudicotyledons</taxon>
        <taxon>Gunneridae</taxon>
        <taxon>Pentapetalae</taxon>
        <taxon>asterids</taxon>
        <taxon>lamiids</taxon>
        <taxon>Solanales</taxon>
        <taxon>Convolvulaceae</taxon>
        <taxon>Cuscuteae</taxon>
        <taxon>Cuscuta</taxon>
        <taxon>Cuscuta subgen. Cuscuta</taxon>
    </lineage>
</organism>
<dbReference type="AlphaFoldDB" id="A0A9P0YN93"/>
<keyword evidence="9" id="KW-1185">Reference proteome</keyword>
<gene>
    <name evidence="8" type="ORF">CEURO_LOCUS3209</name>
</gene>
<evidence type="ECO:0000259" key="7">
    <source>
        <dbReference type="PROSITE" id="PS50863"/>
    </source>
</evidence>
<evidence type="ECO:0000256" key="5">
    <source>
        <dbReference type="ARBA" id="ARBA00023242"/>
    </source>
</evidence>
<keyword evidence="4" id="KW-0804">Transcription</keyword>
<keyword evidence="2" id="KW-0805">Transcription regulation</keyword>
<accession>A0A9P0YN93</accession>
<name>A0A9P0YN93_CUSEU</name>
<dbReference type="PROSITE" id="PS50863">
    <property type="entry name" value="B3"/>
    <property type="match status" value="1"/>
</dbReference>
<evidence type="ECO:0000313" key="8">
    <source>
        <dbReference type="EMBL" id="CAH9069417.1"/>
    </source>
</evidence>
<keyword evidence="5" id="KW-0539">Nucleus</keyword>
<proteinExistence type="predicted"/>
<dbReference type="Gene3D" id="2.40.330.10">
    <property type="entry name" value="DNA-binding pseudobarrel domain"/>
    <property type="match status" value="1"/>
</dbReference>
<protein>
    <recommendedName>
        <fullName evidence="7">TF-B3 domain-containing protein</fullName>
    </recommendedName>
</protein>
<dbReference type="GO" id="GO:0003677">
    <property type="term" value="F:DNA binding"/>
    <property type="evidence" value="ECO:0007669"/>
    <property type="project" value="UniProtKB-KW"/>
</dbReference>
<dbReference type="GO" id="GO:0005634">
    <property type="term" value="C:nucleus"/>
    <property type="evidence" value="ECO:0007669"/>
    <property type="project" value="UniProtKB-SubCell"/>
</dbReference>
<dbReference type="SUPFAM" id="SSF101936">
    <property type="entry name" value="DNA-binding pseudobarrel domain"/>
    <property type="match status" value="1"/>
</dbReference>
<feature type="compositionally biased region" description="Acidic residues" evidence="6">
    <location>
        <begin position="78"/>
        <end position="89"/>
    </location>
</feature>
<evidence type="ECO:0000256" key="1">
    <source>
        <dbReference type="ARBA" id="ARBA00004123"/>
    </source>
</evidence>
<dbReference type="Proteomes" id="UP001152484">
    <property type="component" value="Unassembled WGS sequence"/>
</dbReference>
<evidence type="ECO:0000256" key="6">
    <source>
        <dbReference type="SAM" id="MobiDB-lite"/>
    </source>
</evidence>
<feature type="region of interest" description="Disordered" evidence="6">
    <location>
        <begin position="56"/>
        <end position="98"/>
    </location>
</feature>
<feature type="domain" description="TF-B3" evidence="7">
    <location>
        <begin position="1"/>
        <end position="50"/>
    </location>
</feature>
<dbReference type="InterPro" id="IPR003340">
    <property type="entry name" value="B3_DNA-bd"/>
</dbReference>
<comment type="subcellular location">
    <subcellularLocation>
        <location evidence="1">Nucleus</location>
    </subcellularLocation>
</comment>
<evidence type="ECO:0000313" key="9">
    <source>
        <dbReference type="Proteomes" id="UP001152484"/>
    </source>
</evidence>
<sequence length="151" mass="17607">MKIETHGKDSFFCKKDWERFARDHNLHYGDLIVFFLVGKFEFEVLLFSQTTSCLARPSRKSVWPKPKRVEPPKSENSTESEEEDEEEEEKGGGARKNRFTYVNMSAPHPYFVAIVRKTYTDYMVTRPVGLTVQREEAYSSIEQILLQTAES</sequence>
<comment type="caution">
    <text evidence="8">The sequence shown here is derived from an EMBL/GenBank/DDBJ whole genome shotgun (WGS) entry which is preliminary data.</text>
</comment>
<keyword evidence="3" id="KW-0238">DNA-binding</keyword>
<evidence type="ECO:0000256" key="3">
    <source>
        <dbReference type="ARBA" id="ARBA00023125"/>
    </source>
</evidence>
<dbReference type="InterPro" id="IPR015300">
    <property type="entry name" value="DNA-bd_pseudobarrel_sf"/>
</dbReference>
<reference evidence="8" key="1">
    <citation type="submission" date="2022-07" db="EMBL/GenBank/DDBJ databases">
        <authorList>
            <person name="Macas J."/>
            <person name="Novak P."/>
            <person name="Neumann P."/>
        </authorList>
    </citation>
    <scope>NUCLEOTIDE SEQUENCE</scope>
</reference>
<dbReference type="EMBL" id="CAMAPE010000005">
    <property type="protein sequence ID" value="CAH9069417.1"/>
    <property type="molecule type" value="Genomic_DNA"/>
</dbReference>
<evidence type="ECO:0000256" key="2">
    <source>
        <dbReference type="ARBA" id="ARBA00023015"/>
    </source>
</evidence>
<dbReference type="OrthoDB" id="1306135at2759"/>